<dbReference type="Pfam" id="PF00324">
    <property type="entry name" value="AA_permease"/>
    <property type="match status" value="1"/>
</dbReference>
<proteinExistence type="predicted"/>
<organism evidence="9 10">
    <name type="scientific">Bacillus kandeliae</name>
    <dbReference type="NCBI Taxonomy" id="3129297"/>
    <lineage>
        <taxon>Bacteria</taxon>
        <taxon>Bacillati</taxon>
        <taxon>Bacillota</taxon>
        <taxon>Bacilli</taxon>
        <taxon>Bacillales</taxon>
        <taxon>Bacillaceae</taxon>
        <taxon>Bacillus</taxon>
    </lineage>
</organism>
<feature type="transmembrane region" description="Helical" evidence="7">
    <location>
        <begin position="162"/>
        <end position="180"/>
    </location>
</feature>
<dbReference type="EMBL" id="CP147404">
    <property type="protein sequence ID" value="WXB94140.1"/>
    <property type="molecule type" value="Genomic_DNA"/>
</dbReference>
<feature type="transmembrane region" description="Helical" evidence="7">
    <location>
        <begin position="408"/>
        <end position="429"/>
    </location>
</feature>
<feature type="transmembrane region" description="Helical" evidence="7">
    <location>
        <begin position="53"/>
        <end position="76"/>
    </location>
</feature>
<feature type="transmembrane region" description="Helical" evidence="7">
    <location>
        <begin position="291"/>
        <end position="316"/>
    </location>
</feature>
<dbReference type="PANTHER" id="PTHR43495">
    <property type="entry name" value="GABA PERMEASE"/>
    <property type="match status" value="1"/>
</dbReference>
<evidence type="ECO:0000256" key="4">
    <source>
        <dbReference type="ARBA" id="ARBA00022970"/>
    </source>
</evidence>
<feature type="transmembrane region" description="Helical" evidence="7">
    <location>
        <begin position="20"/>
        <end position="41"/>
    </location>
</feature>
<evidence type="ECO:0000256" key="1">
    <source>
        <dbReference type="ARBA" id="ARBA00004651"/>
    </source>
</evidence>
<dbReference type="RefSeq" id="WP_338753759.1">
    <property type="nucleotide sequence ID" value="NZ_CP147404.1"/>
</dbReference>
<accession>A0ABZ2NA25</accession>
<evidence type="ECO:0000313" key="9">
    <source>
        <dbReference type="EMBL" id="WXB94140.1"/>
    </source>
</evidence>
<keyword evidence="3 7" id="KW-0812">Transmembrane</keyword>
<evidence type="ECO:0000256" key="3">
    <source>
        <dbReference type="ARBA" id="ARBA00022692"/>
    </source>
</evidence>
<feature type="transmembrane region" description="Helical" evidence="7">
    <location>
        <begin position="97"/>
        <end position="116"/>
    </location>
</feature>
<keyword evidence="4" id="KW-0029">Amino-acid transport</keyword>
<feature type="transmembrane region" description="Helical" evidence="7">
    <location>
        <begin position="128"/>
        <end position="150"/>
    </location>
</feature>
<comment type="subcellular location">
    <subcellularLocation>
        <location evidence="1">Cell membrane</location>
        <topology evidence="1">Multi-pass membrane protein</topology>
    </subcellularLocation>
</comment>
<keyword evidence="10" id="KW-1185">Reference proteome</keyword>
<keyword evidence="6 7" id="KW-0472">Membrane</keyword>
<name>A0ABZ2NA25_9BACI</name>
<feature type="transmembrane region" description="Helical" evidence="7">
    <location>
        <begin position="200"/>
        <end position="218"/>
    </location>
</feature>
<evidence type="ECO:0000313" key="10">
    <source>
        <dbReference type="Proteomes" id="UP001387364"/>
    </source>
</evidence>
<dbReference type="Proteomes" id="UP001387364">
    <property type="component" value="Chromosome"/>
</dbReference>
<evidence type="ECO:0000256" key="2">
    <source>
        <dbReference type="ARBA" id="ARBA00022448"/>
    </source>
</evidence>
<evidence type="ECO:0000256" key="6">
    <source>
        <dbReference type="ARBA" id="ARBA00023136"/>
    </source>
</evidence>
<gene>
    <name evidence="9" type="ORF">WDJ61_05800</name>
</gene>
<dbReference type="PIRSF" id="PIRSF006060">
    <property type="entry name" value="AA_transporter"/>
    <property type="match status" value="1"/>
</dbReference>
<dbReference type="InterPro" id="IPR004841">
    <property type="entry name" value="AA-permease/SLC12A_dom"/>
</dbReference>
<feature type="transmembrane region" description="Helical" evidence="7">
    <location>
        <begin position="435"/>
        <end position="453"/>
    </location>
</feature>
<reference evidence="9 10" key="1">
    <citation type="submission" date="2024-02" db="EMBL/GenBank/DDBJ databases">
        <title>Seven novel Bacillus-like species.</title>
        <authorList>
            <person name="Liu G."/>
        </authorList>
    </citation>
    <scope>NUCLEOTIDE SEQUENCE [LARGE SCALE GENOMIC DNA]</scope>
    <source>
        <strain evidence="9 10">FJAT-52991</strain>
    </source>
</reference>
<evidence type="ECO:0000259" key="8">
    <source>
        <dbReference type="Pfam" id="PF00324"/>
    </source>
</evidence>
<dbReference type="PANTHER" id="PTHR43495:SF5">
    <property type="entry name" value="GAMMA-AMINOBUTYRIC ACID PERMEASE"/>
    <property type="match status" value="1"/>
</dbReference>
<evidence type="ECO:0000256" key="7">
    <source>
        <dbReference type="SAM" id="Phobius"/>
    </source>
</evidence>
<feature type="transmembrane region" description="Helical" evidence="7">
    <location>
        <begin position="363"/>
        <end position="388"/>
    </location>
</feature>
<feature type="transmembrane region" description="Helical" evidence="7">
    <location>
        <begin position="336"/>
        <end position="357"/>
    </location>
</feature>
<protein>
    <submittedName>
        <fullName evidence="9">Amino acid permease</fullName>
    </submittedName>
</protein>
<sequence length="479" mass="52119">MSSRENQTHELKRSMKARHLFMISLGGCIGTGFFLGSGYTIHEAGPTGAILSYLVGGLIMYLTMLCLGELSVAMPVSGSFQTYTTRFIGPATGFSIGWLYWLGWAVTVALEFLAAGQLMQRWFPDSPVWMWCAIFASLLFLLNALSTKAFAEAEFLFSSIKVIAIIMFIAVGGAAMFGFIDMKGGQEAPFLSRFYEEGLFPNGITALLITMITVNFSFQGTELIGIAAGESENPDKTIPKSIRQTVWRTLFFFVLSVFVLAGMIPMEKAGVVESPFVVVLDSIGIPYAADIMNFVILTALLSVANSGLYAATRMLYSLSVEKMASPALGKINKRGVPMNALLITMAIAGLSLLSSVAAAETVFVWLLSLAGLGAQIGWIAITASLLAFRRAYIRQGGKVEDLKFKVPLYPVLPIIALLANCIVMASLAFDPAQRTALYCGGAFFIGCYIVYHFKIKKNQTANVTEQEVHLQLDKKIMLK</sequence>
<keyword evidence="5 7" id="KW-1133">Transmembrane helix</keyword>
<evidence type="ECO:0000256" key="5">
    <source>
        <dbReference type="ARBA" id="ARBA00022989"/>
    </source>
</evidence>
<dbReference type="InterPro" id="IPR004840">
    <property type="entry name" value="Amino_acid_permease_CS"/>
</dbReference>
<dbReference type="Gene3D" id="1.20.1740.10">
    <property type="entry name" value="Amino acid/polyamine transporter I"/>
    <property type="match status" value="1"/>
</dbReference>
<dbReference type="PROSITE" id="PS00218">
    <property type="entry name" value="AMINO_ACID_PERMEASE_1"/>
    <property type="match status" value="1"/>
</dbReference>
<keyword evidence="2" id="KW-0813">Transport</keyword>
<feature type="domain" description="Amino acid permease/ SLC12A" evidence="8">
    <location>
        <begin position="19"/>
        <end position="457"/>
    </location>
</feature>
<feature type="transmembrane region" description="Helical" evidence="7">
    <location>
        <begin position="246"/>
        <end position="266"/>
    </location>
</feature>